<dbReference type="InterPro" id="IPR008964">
    <property type="entry name" value="Invasin/intimin_cell_adhesion"/>
</dbReference>
<dbReference type="EMBL" id="CP061800">
    <property type="protein sequence ID" value="QTA86708.1"/>
    <property type="molecule type" value="Genomic_DNA"/>
</dbReference>
<dbReference type="Gene3D" id="2.60.40.10">
    <property type="entry name" value="Immunoglobulins"/>
    <property type="match status" value="12"/>
</dbReference>
<dbReference type="PROSITE" id="PS51127">
    <property type="entry name" value="BIG1"/>
    <property type="match status" value="1"/>
</dbReference>
<evidence type="ECO:0000256" key="2">
    <source>
        <dbReference type="SAM" id="MobiDB-lite"/>
    </source>
</evidence>
<evidence type="ECO:0000259" key="3">
    <source>
        <dbReference type="PROSITE" id="PS51127"/>
    </source>
</evidence>
<dbReference type="InterPro" id="IPR003344">
    <property type="entry name" value="Big_1_dom"/>
</dbReference>
<dbReference type="SUPFAM" id="SSF49373">
    <property type="entry name" value="Invasin/intimin cell-adhesion fragments"/>
    <property type="match status" value="12"/>
</dbReference>
<dbReference type="GO" id="GO:0009279">
    <property type="term" value="C:cell outer membrane"/>
    <property type="evidence" value="ECO:0007669"/>
    <property type="project" value="TreeGrafter"/>
</dbReference>
<sequence>MRNFSAVPHSPKTFRSAESETENKGIRREDAGELEIRGYQGLRTKGCRSLKMRSNFSVSAVMICVCLFFLSCGGPAEESRITTPGAIDVTADSFSIYPGETTPVRVVVYDTSGRSLSGVQVTLTLDDPTLASITDTVTTSDNGMAEAILTARNYPGEIGVIATAGTVSHDLSDKIIILDEFAPNQIDLKANPSRVIIHETSAVTAQISDADGYPVPDGTEVVFEVQDNLLGSISRASMMTHNGMVTAIFEAADQSGTVTISVSSGTISKATDIVIEPPPAAVIEFLSAEPQMIAVRGRGENETCVVRFIVKDGKNNPLNNVNVRITMTGPNGDEYIRAGADGPADEAEVFTDEEGIAEVTLHSGYVAGPVILTAATDVSGMLMTTQSPMISIGGGVPSAKRLSVASSQLNLAGLEYNNITAEISVCLADRFGNYNVLKGTSVFFASERGLAVNSSEGVSDENGLARVSVRTQGGSAEDVMPFPWELELQDYLQTIYGYDPKDANPRDGLCSVLVYTKGEEHFDDSNGNGVCDPGEIFTDTHEDPFCDYNDDDGYDRQGTGHPEELWFDSGGDGFWDAKNGEWDANKYIFENFQILLTGTPVIYFEKGAENLAIEDGDSREIRVVVCDPNLNQLTRGSEVTIKTDAGILSGEISKQYEDSGISTNLADHLALTEYVFTIHDDKPGDATPDEKATITVQVSWKVSDNLTRSSESSIQIGWNRKPENDTIIPAAVDVRAVSDLLLPGDTTEIYAGVYDESGNPISDAEVIFTLNDPALAFMIGTATTSARGVATVLLTARDYPGEVEITATSESVSSDPPARVVILDASAPDEIRVKASPGSIPVLGMSAVTAEVLNPAGNRVPDGTKVTFETDSGVYGKISPASVTTYAGLATAMFEASDQPGFVKIIAGSGDISGSADIEITEMPAQPVAAMINVTVARDSVYPGETTEIYAAAYDASGHPLSGVGITFALDDPALASVTRTATTSADGVATAILTARDYPGEVKITATSESVSGDPPARVVILDESAPDEIRVKASPGSISVLATSSVTAEVLNAAGNPVPDGTEVTFGTDNKVYGKMSPASVTTYAGLATAVFEASDQPGFAKIIAGAGDVSGSADIEITEMPAQPAAAMINVTVSPDSVYPGETAEIYAAAYDASGHPLSGVGIMFTLNDPALASVTRTATTSADGVATVILTARDYPGEVEITAASESVSSDPPARVVILDASAPDEIRVKASPGSIPVLAASLVTAEVLNAAGNPVPDGTEVTFGTDSGVYGKMSPASVTTYAGAATAVFEASDQPGFAKVIAGAGDVSGSADIEITEAPAPPAAAMINVTAARDSVYPGETAEIYAAAYDTSGHPLSGVEITFAVNDPALAFITGTATTSARGVATAVLTAREHPGEVEITANSEFVSGDPPVRVVILDESAPDEIRVKASPASIPVLGTSSVTAEVVNAAGHPVPDGTAVTFETENGVYGKMSPASVTTYAGVATAVFEASDQPGLAEVIAVSGDVSGSADIEITEAPARPAVAMINVTAARDSVYPGETAKIYATAYDASGHPLSGVEISFTLDNPALAFITSTATTSDKGKAKAIFTARDFSGEVDVTATAESVSSDPKKIIIIEN</sequence>
<dbReference type="SMART" id="SM00634">
    <property type="entry name" value="BID_1"/>
    <property type="match status" value="8"/>
</dbReference>
<reference evidence="4" key="1">
    <citation type="journal article" date="2021" name="Microb. Physiol.">
        <title>Proteogenomic Insights into the Physiology of Marine, Sulfate-Reducing, Filamentous Desulfonema limicola and Desulfonema magnum.</title>
        <authorList>
            <person name="Schnaars V."/>
            <person name="Wohlbrand L."/>
            <person name="Scheve S."/>
            <person name="Hinrichs C."/>
            <person name="Reinhardt R."/>
            <person name="Rabus R."/>
        </authorList>
    </citation>
    <scope>NUCLEOTIDE SEQUENCE</scope>
    <source>
        <strain evidence="4">4be13</strain>
    </source>
</reference>
<evidence type="ECO:0000256" key="1">
    <source>
        <dbReference type="ARBA" id="ARBA00010116"/>
    </source>
</evidence>
<dbReference type="InterPro" id="IPR013783">
    <property type="entry name" value="Ig-like_fold"/>
</dbReference>
<dbReference type="Proteomes" id="UP000663722">
    <property type="component" value="Chromosome"/>
</dbReference>
<dbReference type="InterPro" id="IPR051715">
    <property type="entry name" value="Intimin-Invasin_domain"/>
</dbReference>
<dbReference type="KEGG" id="dmm:dnm_027320"/>
<dbReference type="PANTHER" id="PTHR39576">
    <property type="entry name" value="ATTACHING AND EFFACING PROTEIN HOMOLOG-RELATED-RELATED"/>
    <property type="match status" value="1"/>
</dbReference>
<gene>
    <name evidence="4" type="ORF">dnm_027320</name>
</gene>
<feature type="domain" description="Big-1" evidence="3">
    <location>
        <begin position="731"/>
        <end position="824"/>
    </location>
</feature>
<evidence type="ECO:0000313" key="4">
    <source>
        <dbReference type="EMBL" id="QTA86708.1"/>
    </source>
</evidence>
<evidence type="ECO:0000313" key="5">
    <source>
        <dbReference type="Proteomes" id="UP000663722"/>
    </source>
</evidence>
<accession>A0A975BJW4</accession>
<proteinExistence type="inferred from homology"/>
<dbReference type="Pfam" id="PF02369">
    <property type="entry name" value="Big_1"/>
    <property type="match status" value="1"/>
</dbReference>
<keyword evidence="5" id="KW-1185">Reference proteome</keyword>
<dbReference type="PANTHER" id="PTHR39576:SF1">
    <property type="entry name" value="INVASIN"/>
    <property type="match status" value="1"/>
</dbReference>
<name>A0A975BJW4_9BACT</name>
<organism evidence="4 5">
    <name type="scientific">Desulfonema magnum</name>
    <dbReference type="NCBI Taxonomy" id="45655"/>
    <lineage>
        <taxon>Bacteria</taxon>
        <taxon>Pseudomonadati</taxon>
        <taxon>Thermodesulfobacteriota</taxon>
        <taxon>Desulfobacteria</taxon>
        <taxon>Desulfobacterales</taxon>
        <taxon>Desulfococcaceae</taxon>
        <taxon>Desulfonema</taxon>
    </lineage>
</organism>
<feature type="region of interest" description="Disordered" evidence="2">
    <location>
        <begin position="1"/>
        <end position="29"/>
    </location>
</feature>
<feature type="compositionally biased region" description="Basic and acidic residues" evidence="2">
    <location>
        <begin position="15"/>
        <end position="29"/>
    </location>
</feature>
<protein>
    <submittedName>
        <fullName evidence="4">Invasin domain-containing protein</fullName>
    </submittedName>
</protein>
<comment type="similarity">
    <text evidence="1">Belongs to the intimin/invasin family.</text>
</comment>